<accession>A0A218U6Z5</accession>
<feature type="region of interest" description="Disordered" evidence="1">
    <location>
        <begin position="275"/>
        <end position="310"/>
    </location>
</feature>
<dbReference type="AlphaFoldDB" id="A0A218U6Z5"/>
<reference evidence="2 3" key="1">
    <citation type="submission" date="2017-05" db="EMBL/GenBank/DDBJ databases">
        <title>Genome of assembly of the Bengalese finch, Lonchura striata domestica.</title>
        <authorList>
            <person name="Colquitt B.M."/>
            <person name="Brainard M.S."/>
        </authorList>
    </citation>
    <scope>NUCLEOTIDE SEQUENCE [LARGE SCALE GENOMIC DNA]</scope>
    <source>
        <strain evidence="2">White83orange57</strain>
    </source>
</reference>
<evidence type="ECO:0000256" key="1">
    <source>
        <dbReference type="SAM" id="MobiDB-lite"/>
    </source>
</evidence>
<dbReference type="Proteomes" id="UP000197619">
    <property type="component" value="Unassembled WGS sequence"/>
</dbReference>
<dbReference type="GO" id="GO:0030031">
    <property type="term" value="P:cell projection assembly"/>
    <property type="evidence" value="ECO:0007669"/>
    <property type="project" value="TreeGrafter"/>
</dbReference>
<dbReference type="GO" id="GO:0030866">
    <property type="term" value="P:cortical actin cytoskeleton organization"/>
    <property type="evidence" value="ECO:0007669"/>
    <property type="project" value="TreeGrafter"/>
</dbReference>
<dbReference type="GO" id="GO:0031209">
    <property type="term" value="C:SCAR complex"/>
    <property type="evidence" value="ECO:0007669"/>
    <property type="project" value="TreeGrafter"/>
</dbReference>
<gene>
    <name evidence="2" type="primary">NCKAP1L</name>
    <name evidence="2" type="ORF">RLOC_00012754</name>
</gene>
<evidence type="ECO:0000313" key="3">
    <source>
        <dbReference type="Proteomes" id="UP000197619"/>
    </source>
</evidence>
<feature type="compositionally biased region" description="Basic and acidic residues" evidence="1">
    <location>
        <begin position="287"/>
        <end position="306"/>
    </location>
</feature>
<feature type="compositionally biased region" description="Basic residues" evidence="1">
    <location>
        <begin position="276"/>
        <end position="286"/>
    </location>
</feature>
<evidence type="ECO:0000313" key="2">
    <source>
        <dbReference type="EMBL" id="OWK49493.1"/>
    </source>
</evidence>
<keyword evidence="3" id="KW-1185">Reference proteome</keyword>
<feature type="non-terminal residue" evidence="2">
    <location>
        <position position="671"/>
    </location>
</feature>
<comment type="caution">
    <text evidence="2">The sequence shown here is derived from an EMBL/GenBank/DDBJ whole genome shotgun (WGS) entry which is preliminary data.</text>
</comment>
<dbReference type="GO" id="GO:0048812">
    <property type="term" value="P:neuron projection morphogenesis"/>
    <property type="evidence" value="ECO:0007669"/>
    <property type="project" value="TreeGrafter"/>
</dbReference>
<dbReference type="Pfam" id="PF09735">
    <property type="entry name" value="Nckap1"/>
    <property type="match status" value="2"/>
</dbReference>
<dbReference type="GO" id="GO:0016477">
    <property type="term" value="P:cell migration"/>
    <property type="evidence" value="ECO:0007669"/>
    <property type="project" value="TreeGrafter"/>
</dbReference>
<name>A0A218U6Z5_9PASE</name>
<proteinExistence type="predicted"/>
<dbReference type="PANTHER" id="PTHR12093">
    <property type="entry name" value="NCK-ASSOCIATED PROTEIN 1"/>
    <property type="match status" value="1"/>
</dbReference>
<sequence length="671" mass="73792">MSLPSVYGDKLAEKLTLLNERGRGVLVRVYNLKKQQLGPVHRDRGDIVRVLAPFYQTFLDVLEFRDHVYELLNTIDASQCFFDIAVSSALLSLRAPFARRCRDAELWRQEQLLSLLGPTGDLLSPATSDSAYTSVAKAPLPLVSHGDVARAMGLVVFHTRLLDQPEELLEETSDLSQLCFHARSLERMFSAALDEPSMLRFAIAFPLLCAHFSRCPHPMCPEEYPQLEAAALGLCHKFLEELARVGSACVLDACAEQHNLSQQLLPKHCAATISRARVKKTPKQPPRKRDPQRDKPGTESQRRDRTLTTNMDKLHLTLSELALSFNHVPNFTVFGHTVTPAEYLSSHLETRLTRAIVAMAGYSQATQEVARPSEVLAGLVAYMGQVQRLGQLVALDTGRLLRAVLLQQSQPRDAGGQPTLAAIYTDWYLEALLRQASTGAVLLSPALQAFTTVPREEQPPFSAAEFSDVSELRALAELIGPYGMRFLSENLMWHVGSQVTELKKLVAENMDTLVQLRCCRAEQRPALLPRLSSAENVLKRMTIIGEILSFRAMAQQGLREVFSQHCPFLTGPIECLAELVTPDTDIQVTLSIFELASAAGVPCEVDPALVAALASGRTEGSSPEEEYKVSCLLLVFVAVSLPLLAADPASLYSPELDGEGCVTVTVTVTVT</sequence>
<dbReference type="InterPro" id="IPR019137">
    <property type="entry name" value="Nck-associated_protein-1"/>
</dbReference>
<protein>
    <submittedName>
        <fullName evidence="2">Nck-associated protein 1-like</fullName>
    </submittedName>
</protein>
<dbReference type="EMBL" id="MUZQ01000932">
    <property type="protein sequence ID" value="OWK49493.1"/>
    <property type="molecule type" value="Genomic_DNA"/>
</dbReference>
<dbReference type="PANTHER" id="PTHR12093:SF9">
    <property type="entry name" value="NCK-ASSOCIATED PROTEIN 1-LIKE"/>
    <property type="match status" value="1"/>
</dbReference>
<organism evidence="2 3">
    <name type="scientific">Lonchura striata</name>
    <name type="common">white-rumped munia</name>
    <dbReference type="NCBI Taxonomy" id="40157"/>
    <lineage>
        <taxon>Eukaryota</taxon>
        <taxon>Metazoa</taxon>
        <taxon>Chordata</taxon>
        <taxon>Craniata</taxon>
        <taxon>Vertebrata</taxon>
        <taxon>Euteleostomi</taxon>
        <taxon>Archelosauria</taxon>
        <taxon>Archosauria</taxon>
        <taxon>Dinosauria</taxon>
        <taxon>Saurischia</taxon>
        <taxon>Theropoda</taxon>
        <taxon>Coelurosauria</taxon>
        <taxon>Aves</taxon>
        <taxon>Neognathae</taxon>
        <taxon>Neoaves</taxon>
        <taxon>Telluraves</taxon>
        <taxon>Australaves</taxon>
        <taxon>Passeriformes</taxon>
        <taxon>Passeroidea</taxon>
        <taxon>Estrildidae</taxon>
        <taxon>Estrildinae</taxon>
        <taxon>Lonchura</taxon>
    </lineage>
</organism>